<dbReference type="Pfam" id="PF13439">
    <property type="entry name" value="Glyco_transf_4"/>
    <property type="match status" value="1"/>
</dbReference>
<gene>
    <name evidence="6" type="ORF">FGF04_04180</name>
</gene>
<keyword evidence="1" id="KW-0328">Glycosyltransferase</keyword>
<dbReference type="InterPro" id="IPR001296">
    <property type="entry name" value="Glyco_trans_1"/>
</dbReference>
<evidence type="ECO:0000313" key="7">
    <source>
        <dbReference type="Proteomes" id="UP000324965"/>
    </source>
</evidence>
<dbReference type="GO" id="GO:0016757">
    <property type="term" value="F:glycosyltransferase activity"/>
    <property type="evidence" value="ECO:0007669"/>
    <property type="project" value="UniProtKB-KW"/>
</dbReference>
<dbReference type="InterPro" id="IPR050194">
    <property type="entry name" value="Glycosyltransferase_grp1"/>
</dbReference>
<protein>
    <submittedName>
        <fullName evidence="6">Glycosyltransferase family 4 protein</fullName>
    </submittedName>
</protein>
<keyword evidence="7" id="KW-1185">Reference proteome</keyword>
<feature type="region of interest" description="Disordered" evidence="3">
    <location>
        <begin position="347"/>
        <end position="386"/>
    </location>
</feature>
<reference evidence="6 7" key="1">
    <citation type="submission" date="2019-05" db="EMBL/GenBank/DDBJ databases">
        <authorList>
            <person name="Hariharan J."/>
            <person name="Choudoir M.J."/>
            <person name="Diebold P."/>
            <person name="Panke-Buisse K."/>
            <person name="Buckley D.H."/>
        </authorList>
    </citation>
    <scope>NUCLEOTIDE SEQUENCE [LARGE SCALE GENOMIC DNA]</scope>
    <source>
        <strain evidence="6 7">SUN51</strain>
    </source>
</reference>
<evidence type="ECO:0000259" key="5">
    <source>
        <dbReference type="Pfam" id="PF13439"/>
    </source>
</evidence>
<dbReference type="Pfam" id="PF00534">
    <property type="entry name" value="Glycos_transf_1"/>
    <property type="match status" value="1"/>
</dbReference>
<dbReference type="OrthoDB" id="9809227at2"/>
<feature type="compositionally biased region" description="Basic and acidic residues" evidence="3">
    <location>
        <begin position="347"/>
        <end position="363"/>
    </location>
</feature>
<dbReference type="EMBL" id="VDFC01000011">
    <property type="protein sequence ID" value="KAA0942008.1"/>
    <property type="molecule type" value="Genomic_DNA"/>
</dbReference>
<proteinExistence type="predicted"/>
<evidence type="ECO:0000256" key="3">
    <source>
        <dbReference type="SAM" id="MobiDB-lite"/>
    </source>
</evidence>
<dbReference type="AlphaFoldDB" id="A0A5B0BIH9"/>
<dbReference type="SUPFAM" id="SSF53756">
    <property type="entry name" value="UDP-Glycosyltransferase/glycogen phosphorylase"/>
    <property type="match status" value="1"/>
</dbReference>
<evidence type="ECO:0000256" key="2">
    <source>
        <dbReference type="ARBA" id="ARBA00022679"/>
    </source>
</evidence>
<feature type="domain" description="Glycosyl transferase family 1" evidence="4">
    <location>
        <begin position="171"/>
        <end position="305"/>
    </location>
</feature>
<dbReference type="PANTHER" id="PTHR45947">
    <property type="entry name" value="SULFOQUINOVOSYL TRANSFERASE SQD2"/>
    <property type="match status" value="1"/>
</dbReference>
<feature type="domain" description="Glycosyltransferase subfamily 4-like N-terminal" evidence="5">
    <location>
        <begin position="21"/>
        <end position="124"/>
    </location>
</feature>
<dbReference type="PANTHER" id="PTHR45947:SF13">
    <property type="entry name" value="TRANSFERASE"/>
    <property type="match status" value="1"/>
</dbReference>
<evidence type="ECO:0000259" key="4">
    <source>
        <dbReference type="Pfam" id="PF00534"/>
    </source>
</evidence>
<dbReference type="InterPro" id="IPR028098">
    <property type="entry name" value="Glyco_trans_4-like_N"/>
</dbReference>
<name>A0A5B0BIH9_9ACTN</name>
<accession>A0A5B0BIH9</accession>
<dbReference type="CDD" id="cd03802">
    <property type="entry name" value="GT4_AviGT4-like"/>
    <property type="match status" value="1"/>
</dbReference>
<dbReference type="Gene3D" id="3.40.50.2000">
    <property type="entry name" value="Glycogen Phosphorylase B"/>
    <property type="match status" value="2"/>
</dbReference>
<keyword evidence="2 6" id="KW-0808">Transferase</keyword>
<evidence type="ECO:0000256" key="1">
    <source>
        <dbReference type="ARBA" id="ARBA00022676"/>
    </source>
</evidence>
<sequence>MTPLNIAMLSTPWFELPPAGYGGIEAMCAELVDGLVELGHRVTVIGVGHNGTQGRFVSTYDTPQGDQLGMAGPEVVHAARAARTLLSLRPDVIHDHSTAGPLQALRRRAPTVVTAHGPVAGTTGEYYRALGDTVHLVALSRAQQAQAPDIPWSGQVYNAVRTTDYSYRPRKGGYAVFLGRLAADKGVHLAIDAAREAGLPIVIAGACNDPAEQPYVDAEVRPRLGEDARWIGEADRATKLDLLAHARCLVFPICWEEPFGMVMVEAMACGTPVVALRRGSVPEIVDDGVTGFVCDRPEQLPAALRSVDRLSPWACREQVRRRFDTLNMAFAYQELYRGLVRDRTATDRRWPHQDSGHTADVRDLPASPGPDDDPRSNTPQAVRPIA</sequence>
<dbReference type="GO" id="GO:1901137">
    <property type="term" value="P:carbohydrate derivative biosynthetic process"/>
    <property type="evidence" value="ECO:0007669"/>
    <property type="project" value="UniProtKB-ARBA"/>
</dbReference>
<organism evidence="6 7">
    <name type="scientific">Streptomyces apricus</name>
    <dbReference type="NCBI Taxonomy" id="1828112"/>
    <lineage>
        <taxon>Bacteria</taxon>
        <taxon>Bacillati</taxon>
        <taxon>Actinomycetota</taxon>
        <taxon>Actinomycetes</taxon>
        <taxon>Kitasatosporales</taxon>
        <taxon>Streptomycetaceae</taxon>
        <taxon>Streptomyces</taxon>
    </lineage>
</organism>
<comment type="caution">
    <text evidence="6">The sequence shown here is derived from an EMBL/GenBank/DDBJ whole genome shotgun (WGS) entry which is preliminary data.</text>
</comment>
<dbReference type="Proteomes" id="UP000324965">
    <property type="component" value="Unassembled WGS sequence"/>
</dbReference>
<evidence type="ECO:0000313" key="6">
    <source>
        <dbReference type="EMBL" id="KAA0942008.1"/>
    </source>
</evidence>